<proteinExistence type="predicted"/>
<protein>
    <submittedName>
        <fullName evidence="2">Uncharacterized protein</fullName>
    </submittedName>
</protein>
<feature type="region of interest" description="Disordered" evidence="1">
    <location>
        <begin position="331"/>
        <end position="387"/>
    </location>
</feature>
<name>A0A165CPP0_9BASI</name>
<accession>A0A165CPP0</accession>
<evidence type="ECO:0000313" key="3">
    <source>
        <dbReference type="Proteomes" id="UP000076842"/>
    </source>
</evidence>
<feature type="compositionally biased region" description="Polar residues" evidence="1">
    <location>
        <begin position="229"/>
        <end position="251"/>
    </location>
</feature>
<gene>
    <name evidence="2" type="ORF">CALCODRAFT_558751</name>
</gene>
<dbReference type="EMBL" id="KV424122">
    <property type="protein sequence ID" value="KZT51158.1"/>
    <property type="molecule type" value="Genomic_DNA"/>
</dbReference>
<feature type="compositionally biased region" description="Basic and acidic residues" evidence="1">
    <location>
        <begin position="141"/>
        <end position="185"/>
    </location>
</feature>
<dbReference type="STRING" id="1353952.A0A165CPP0"/>
<dbReference type="InParanoid" id="A0A165CPP0"/>
<sequence>MPLPRLEEYEGSSDVVRSILAKYHDMMMLKTLSGDKPHLLLAIDLVKLEAALTELEQTYEAELSRHQAAEAGEDVNGVPDFDTLPDQDEMLDIEDDDASQDADSLELEDELDDGPPDRSAEKSSTPAKTNVSTDEREETEDPSHDTDGPGDLLDRPDPELRAETDESDEHMEATDALVHDYEMKWKTRRAVSDSDDEMISIHDYQRPRIPQDEDEQVGNDDNEQDLEETPSSRSVFDPDQSSMPPTESVADTTEMKEDSNELQQDEDMRSRGEDEEAEHTDDDDMDQLDGADDVEDIDENTYQDPLDLELQRELGELARSRMRAAGREVLSAGDEELNEGQRGSVRPGPQTLVPEAQNAEVAVPTDTATSREAHHIPSPICSPTPARTRSVSPPWYSGYTGGHTSYHYSAPTRPYHSRYTGSRPGEHQANLADARAIARYLVHCSHPYWHSRGVDWMLFGTRHSKRNNKGWAAFYYRKRPMVDKAVDELRAGLAESGGRAGDGNW</sequence>
<feature type="compositionally biased region" description="Acidic residues" evidence="1">
    <location>
        <begin position="96"/>
        <end position="114"/>
    </location>
</feature>
<dbReference type="OrthoDB" id="10646149at2759"/>
<dbReference type="Proteomes" id="UP000076842">
    <property type="component" value="Unassembled WGS sequence"/>
</dbReference>
<feature type="compositionally biased region" description="Basic and acidic residues" evidence="1">
    <location>
        <begin position="199"/>
        <end position="211"/>
    </location>
</feature>
<dbReference type="AlphaFoldDB" id="A0A165CPP0"/>
<evidence type="ECO:0000256" key="1">
    <source>
        <dbReference type="SAM" id="MobiDB-lite"/>
    </source>
</evidence>
<feature type="compositionally biased region" description="Acidic residues" evidence="1">
    <location>
        <begin position="273"/>
        <end position="294"/>
    </location>
</feature>
<organism evidence="2 3">
    <name type="scientific">Calocera cornea HHB12733</name>
    <dbReference type="NCBI Taxonomy" id="1353952"/>
    <lineage>
        <taxon>Eukaryota</taxon>
        <taxon>Fungi</taxon>
        <taxon>Dikarya</taxon>
        <taxon>Basidiomycota</taxon>
        <taxon>Agaricomycotina</taxon>
        <taxon>Dacrymycetes</taxon>
        <taxon>Dacrymycetales</taxon>
        <taxon>Dacrymycetaceae</taxon>
        <taxon>Calocera</taxon>
    </lineage>
</organism>
<feature type="compositionally biased region" description="Acidic residues" evidence="1">
    <location>
        <begin position="212"/>
        <end position="228"/>
    </location>
</feature>
<feature type="region of interest" description="Disordered" evidence="1">
    <location>
        <begin position="96"/>
        <end position="294"/>
    </location>
</feature>
<feature type="compositionally biased region" description="Polar residues" evidence="1">
    <location>
        <begin position="122"/>
        <end position="132"/>
    </location>
</feature>
<keyword evidence="3" id="KW-1185">Reference proteome</keyword>
<reference evidence="2 3" key="1">
    <citation type="journal article" date="2016" name="Mol. Biol. Evol.">
        <title>Comparative Genomics of Early-Diverging Mushroom-Forming Fungi Provides Insights into the Origins of Lignocellulose Decay Capabilities.</title>
        <authorList>
            <person name="Nagy L.G."/>
            <person name="Riley R."/>
            <person name="Tritt A."/>
            <person name="Adam C."/>
            <person name="Daum C."/>
            <person name="Floudas D."/>
            <person name="Sun H."/>
            <person name="Yadav J.S."/>
            <person name="Pangilinan J."/>
            <person name="Larsson K.H."/>
            <person name="Matsuura K."/>
            <person name="Barry K."/>
            <person name="Labutti K."/>
            <person name="Kuo R."/>
            <person name="Ohm R.A."/>
            <person name="Bhattacharya S.S."/>
            <person name="Shirouzu T."/>
            <person name="Yoshinaga Y."/>
            <person name="Martin F.M."/>
            <person name="Grigoriev I.V."/>
            <person name="Hibbett D.S."/>
        </authorList>
    </citation>
    <scope>NUCLEOTIDE SEQUENCE [LARGE SCALE GENOMIC DNA]</scope>
    <source>
        <strain evidence="2 3">HHB12733</strain>
    </source>
</reference>
<evidence type="ECO:0000313" key="2">
    <source>
        <dbReference type="EMBL" id="KZT51158.1"/>
    </source>
</evidence>